<organism evidence="1 2">
    <name type="scientific">Catharanthus roseus</name>
    <name type="common">Madagascar periwinkle</name>
    <name type="synonym">Vinca rosea</name>
    <dbReference type="NCBI Taxonomy" id="4058"/>
    <lineage>
        <taxon>Eukaryota</taxon>
        <taxon>Viridiplantae</taxon>
        <taxon>Streptophyta</taxon>
        <taxon>Embryophyta</taxon>
        <taxon>Tracheophyta</taxon>
        <taxon>Spermatophyta</taxon>
        <taxon>Magnoliopsida</taxon>
        <taxon>eudicotyledons</taxon>
        <taxon>Gunneridae</taxon>
        <taxon>Pentapetalae</taxon>
        <taxon>asterids</taxon>
        <taxon>lamiids</taxon>
        <taxon>Gentianales</taxon>
        <taxon>Apocynaceae</taxon>
        <taxon>Rauvolfioideae</taxon>
        <taxon>Vinceae</taxon>
        <taxon>Catharanthinae</taxon>
        <taxon>Catharanthus</taxon>
    </lineage>
</organism>
<evidence type="ECO:0000313" key="2">
    <source>
        <dbReference type="Proteomes" id="UP001060085"/>
    </source>
</evidence>
<sequence length="148" mass="17048">MRFVDKIQAISAVQKWYIRIGRDNSWSLRNNQSHQGTHMPCSSSSKQASKYEKIISKLISRDPCLERHPRNPCITSDGLYVQEGMLCLEICSRKGFLRIKLKSRDHTVTIYNTREGIYVVKSSIRLDSSDKDIYTLKINEKSCCCGKL</sequence>
<protein>
    <submittedName>
        <fullName evidence="1">Uncharacterized protein</fullName>
    </submittedName>
</protein>
<evidence type="ECO:0000313" key="1">
    <source>
        <dbReference type="EMBL" id="KAI5656439.1"/>
    </source>
</evidence>
<keyword evidence="2" id="KW-1185">Reference proteome</keyword>
<dbReference type="Proteomes" id="UP001060085">
    <property type="component" value="Linkage Group LG06"/>
</dbReference>
<proteinExistence type="predicted"/>
<dbReference type="EMBL" id="CM044706">
    <property type="protein sequence ID" value="KAI5656439.1"/>
    <property type="molecule type" value="Genomic_DNA"/>
</dbReference>
<comment type="caution">
    <text evidence="1">The sequence shown here is derived from an EMBL/GenBank/DDBJ whole genome shotgun (WGS) entry which is preliminary data.</text>
</comment>
<accession>A0ACC0A6J3</accession>
<gene>
    <name evidence="1" type="ORF">M9H77_25232</name>
</gene>
<name>A0ACC0A6J3_CATRO</name>
<reference evidence="2" key="1">
    <citation type="journal article" date="2023" name="Nat. Plants">
        <title>Single-cell RNA sequencing provides a high-resolution roadmap for understanding the multicellular compartmentation of specialized metabolism.</title>
        <authorList>
            <person name="Sun S."/>
            <person name="Shen X."/>
            <person name="Li Y."/>
            <person name="Li Y."/>
            <person name="Wang S."/>
            <person name="Li R."/>
            <person name="Zhang H."/>
            <person name="Shen G."/>
            <person name="Guo B."/>
            <person name="Wei J."/>
            <person name="Xu J."/>
            <person name="St-Pierre B."/>
            <person name="Chen S."/>
            <person name="Sun C."/>
        </authorList>
    </citation>
    <scope>NUCLEOTIDE SEQUENCE [LARGE SCALE GENOMIC DNA]</scope>
</reference>